<dbReference type="EMBL" id="CP100595">
    <property type="protein sequence ID" value="UTJ07035.1"/>
    <property type="molecule type" value="Genomic_DNA"/>
</dbReference>
<reference evidence="1" key="1">
    <citation type="submission" date="2022-07" db="EMBL/GenBank/DDBJ databases">
        <title>Arcobacter roscoffensis sp. nov., a marine bacterium isolated from coastal seawater collected from Roscoff, France.</title>
        <authorList>
            <person name="Pascual J."/>
            <person name="Lepeaux C."/>
            <person name="Methner A."/>
            <person name="Overmann J."/>
        </authorList>
    </citation>
    <scope>NUCLEOTIDE SEQUENCE</scope>
    <source>
        <strain evidence="1">ARW1-2F2</strain>
    </source>
</reference>
<keyword evidence="2" id="KW-1185">Reference proteome</keyword>
<name>A0ABY5E5L4_9BACT</name>
<accession>A0ABY5E5L4</accession>
<protein>
    <recommendedName>
        <fullName evidence="3">Cytochrome c domain-containing protein</fullName>
    </recommendedName>
</protein>
<proteinExistence type="predicted"/>
<dbReference type="Proteomes" id="UP001060012">
    <property type="component" value="Chromosome"/>
</dbReference>
<evidence type="ECO:0008006" key="3">
    <source>
        <dbReference type="Google" id="ProtNLM"/>
    </source>
</evidence>
<evidence type="ECO:0000313" key="1">
    <source>
        <dbReference type="EMBL" id="UTJ07035.1"/>
    </source>
</evidence>
<dbReference type="RefSeq" id="WP_254577214.1">
    <property type="nucleotide sequence ID" value="NZ_CP100595.1"/>
</dbReference>
<organism evidence="1 2">
    <name type="scientific">Arcobacter roscoffensis</name>
    <dbReference type="NCBI Taxonomy" id="2961520"/>
    <lineage>
        <taxon>Bacteria</taxon>
        <taxon>Pseudomonadati</taxon>
        <taxon>Campylobacterota</taxon>
        <taxon>Epsilonproteobacteria</taxon>
        <taxon>Campylobacterales</taxon>
        <taxon>Arcobacteraceae</taxon>
        <taxon>Arcobacter</taxon>
    </lineage>
</organism>
<evidence type="ECO:0000313" key="2">
    <source>
        <dbReference type="Proteomes" id="UP001060012"/>
    </source>
</evidence>
<gene>
    <name evidence="1" type="ORF">NJU99_02770</name>
</gene>
<sequence>MNKRNILFTSLFLLTNYGFAQDLKSKNLYNKTAYISSQCYTKTVNDLNENILHNSCFSCHTKNKEPNFTLADADLQEAYDFPSSAFKNPWTNLFKDRTYQTKSISDEEILAYVKEDNYKNKKGEFVLKPKLENISKDWDFNNNGKWDGYIPDVAFSFDRDGFDKNKKGEYTGWRAFAYYPFLGTFWPTNGSFDDVLIRLPKSFYLNKKALFDKEIYTINLAIIESLIKQKDILIEEVDEKKYGVDLNQNNRLDLAKNVVFNWMTPKYDLKTGKLKDFSMSYVGEAKKLLENGELNIAPGLYPVGTEFAHTVRYLDVQKNEVKMASRMKEFRYAKKHHWNNYTQLLNLGYAEIKEKHDFPERVDVYLGNMETGLSNKRGWLYQGFIEDNKGDLRPQTYEETLFCMGCHSNIGATADSTFVFQRKFEGPDMSYGWYHWSQRGLKGVKDRVLDDGQTEYVRYLKLNSAGDEFRSNDEVMNKFFVKDWEKDIENIERDLISKLENPKIVLKQDWKLKKNEIQKLKEDITHLIIPSKQRAIQLNKAYKVIVDEQSYIYGRDTHVKPANNVHKTIKDGQMTHLQKVQK</sequence>